<dbReference type="GO" id="GO:0003735">
    <property type="term" value="F:structural constituent of ribosome"/>
    <property type="evidence" value="ECO:0007669"/>
    <property type="project" value="TreeGrafter"/>
</dbReference>
<proteinExistence type="predicted"/>
<dbReference type="PANTHER" id="PTHR11524:SF58">
    <property type="entry name" value="IP16805P"/>
    <property type="match status" value="1"/>
</dbReference>
<organism evidence="1 2">
    <name type="scientific">Polypedilum vanderplanki</name>
    <name type="common">Sleeping chironomid midge</name>
    <dbReference type="NCBI Taxonomy" id="319348"/>
    <lineage>
        <taxon>Eukaryota</taxon>
        <taxon>Metazoa</taxon>
        <taxon>Ecdysozoa</taxon>
        <taxon>Arthropoda</taxon>
        <taxon>Hexapoda</taxon>
        <taxon>Insecta</taxon>
        <taxon>Pterygota</taxon>
        <taxon>Neoptera</taxon>
        <taxon>Endopterygota</taxon>
        <taxon>Diptera</taxon>
        <taxon>Nematocera</taxon>
        <taxon>Chironomoidea</taxon>
        <taxon>Chironomidae</taxon>
        <taxon>Chironominae</taxon>
        <taxon>Polypedilum</taxon>
        <taxon>Polypedilum</taxon>
    </lineage>
</organism>
<reference evidence="1" key="1">
    <citation type="submission" date="2021-03" db="EMBL/GenBank/DDBJ databases">
        <title>Chromosome level genome of the anhydrobiotic midge Polypedilum vanderplanki.</title>
        <authorList>
            <person name="Yoshida Y."/>
            <person name="Kikawada T."/>
            <person name="Gusev O."/>
        </authorList>
    </citation>
    <scope>NUCLEOTIDE SEQUENCE</scope>
    <source>
        <strain evidence="1">NIAS01</strain>
        <tissue evidence="1">Whole body or cell culture</tissue>
    </source>
</reference>
<dbReference type="GO" id="GO:0003723">
    <property type="term" value="F:RNA binding"/>
    <property type="evidence" value="ECO:0007669"/>
    <property type="project" value="TreeGrafter"/>
</dbReference>
<sequence>MEKYAVPNKLPAKQVNILAHRKRRISQKQAALLKKPTKKKINIKSDEHFKKPEFFVAEYRKAERDDKRIYRELMRNGLKRNYMKDGSLMLVLRHRGTHIASKQCISLLNQIGLKRLHQAVFLKVTADTKAILSLIEPYTIFGTPNSNTVRELIFKYGFINYKDKKTAISSNTQIEELLGDCGIICVEDILHEITTVGANFDRITKLLYPFMLPNPKDGWKEGKKGLSFQKGGIAGYRGEKINDFIKTIL</sequence>
<protein>
    <recommendedName>
        <fullName evidence="3">60S ribosomal protein L7</fullName>
    </recommendedName>
</protein>
<dbReference type="GO" id="GO:0022625">
    <property type="term" value="C:cytosolic large ribosomal subunit"/>
    <property type="evidence" value="ECO:0007669"/>
    <property type="project" value="TreeGrafter"/>
</dbReference>
<dbReference type="GO" id="GO:0000463">
    <property type="term" value="P:maturation of LSU-rRNA from tricistronic rRNA transcript (SSU-rRNA, 5.8S rRNA, LSU-rRNA)"/>
    <property type="evidence" value="ECO:0007669"/>
    <property type="project" value="TreeGrafter"/>
</dbReference>
<dbReference type="SUPFAM" id="SSF55129">
    <property type="entry name" value="Ribosomal protein L30p/L7e"/>
    <property type="match status" value="1"/>
</dbReference>
<dbReference type="InterPro" id="IPR036919">
    <property type="entry name" value="Ribo_uL30_ferredoxin-like_sf"/>
</dbReference>
<dbReference type="PANTHER" id="PTHR11524">
    <property type="entry name" value="60S RIBOSOMAL PROTEIN L7"/>
    <property type="match status" value="1"/>
</dbReference>
<keyword evidence="2" id="KW-1185">Reference proteome</keyword>
<accession>A0A9J6CKP5</accession>
<dbReference type="OrthoDB" id="28644at2759"/>
<evidence type="ECO:0000313" key="2">
    <source>
        <dbReference type="Proteomes" id="UP001107558"/>
    </source>
</evidence>
<evidence type="ECO:0008006" key="3">
    <source>
        <dbReference type="Google" id="ProtNLM"/>
    </source>
</evidence>
<dbReference type="EMBL" id="JADBJN010000001">
    <property type="protein sequence ID" value="KAG5682431.1"/>
    <property type="molecule type" value="Genomic_DNA"/>
</dbReference>
<dbReference type="Gene3D" id="3.30.1390.20">
    <property type="entry name" value="Ribosomal protein L30, ferredoxin-like fold domain"/>
    <property type="match status" value="1"/>
</dbReference>
<dbReference type="InterPro" id="IPR039699">
    <property type="entry name" value="Ribosomal_uL30"/>
</dbReference>
<name>A0A9J6CKP5_POLVA</name>
<dbReference type="InterPro" id="IPR035808">
    <property type="entry name" value="Ribosomal_uL30_euk_arc"/>
</dbReference>
<evidence type="ECO:0000313" key="1">
    <source>
        <dbReference type="EMBL" id="KAG5682431.1"/>
    </source>
</evidence>
<dbReference type="AlphaFoldDB" id="A0A9J6CKP5"/>
<dbReference type="Proteomes" id="UP001107558">
    <property type="component" value="Chromosome 1"/>
</dbReference>
<gene>
    <name evidence="1" type="ORF">PVAND_011784</name>
</gene>
<dbReference type="CDD" id="cd01657">
    <property type="entry name" value="Ribosomal_L7_archeal_euk"/>
    <property type="match status" value="1"/>
</dbReference>
<comment type="caution">
    <text evidence="1">The sequence shown here is derived from an EMBL/GenBank/DDBJ whole genome shotgun (WGS) entry which is preliminary data.</text>
</comment>